<keyword evidence="1" id="KW-0479">Metal-binding</keyword>
<proteinExistence type="predicted"/>
<dbReference type="PIRSF" id="PIRSF036836">
    <property type="entry name" value="RNase_bind_SBP1"/>
    <property type="match status" value="1"/>
</dbReference>
<evidence type="ECO:0000256" key="1">
    <source>
        <dbReference type="ARBA" id="ARBA00022723"/>
    </source>
</evidence>
<dbReference type="GO" id="GO:0008270">
    <property type="term" value="F:zinc ion binding"/>
    <property type="evidence" value="ECO:0007669"/>
    <property type="project" value="UniProtKB-KW"/>
</dbReference>
<evidence type="ECO:0000313" key="6">
    <source>
        <dbReference type="Proteomes" id="UP000236291"/>
    </source>
</evidence>
<accession>A0A2K3P3Y5</accession>
<dbReference type="InterPro" id="IPR013083">
    <property type="entry name" value="Znf_RING/FYVE/PHD"/>
</dbReference>
<gene>
    <name evidence="5" type="ORF">L195_g006572</name>
</gene>
<evidence type="ECO:0000256" key="3">
    <source>
        <dbReference type="ARBA" id="ARBA00022833"/>
    </source>
</evidence>
<sequence>MELEEQRTKQSRMLLCAIQDAVVKKLKEKEEELDNIGKYNLMLQEKVKSLIMENQIWREMAITNETAVNTLRNELEQVLAHVNENQNHLEEAEDAESSCSSNNHHHDDHRDVEEEGEETSVMVVGKMCNNCGVRESVVLLLPCRHLCMCTVCGTHIRNCPLCFSGINASVHVNFS</sequence>
<dbReference type="PANTHER" id="PTHR42647:SF55">
    <property type="entry name" value="BOI-RELATED E3 UBIQUITIN-PROTEIN LIGASE 1"/>
    <property type="match status" value="1"/>
</dbReference>
<dbReference type="PANTHER" id="PTHR42647">
    <property type="entry name" value="SBP (S-RIBONUCLEASE BINDING PROTEIN) FAMILY PROTEIN"/>
    <property type="match status" value="1"/>
</dbReference>
<dbReference type="Gene3D" id="3.30.40.10">
    <property type="entry name" value="Zinc/RING finger domain, C3HC4 (zinc finger)"/>
    <property type="match status" value="1"/>
</dbReference>
<reference evidence="5 6" key="1">
    <citation type="journal article" date="2014" name="Am. J. Bot.">
        <title>Genome assembly and annotation for red clover (Trifolium pratense; Fabaceae).</title>
        <authorList>
            <person name="Istvanek J."/>
            <person name="Jaros M."/>
            <person name="Krenek A."/>
            <person name="Repkova J."/>
        </authorList>
    </citation>
    <scope>NUCLEOTIDE SEQUENCE [LARGE SCALE GENOMIC DNA]</scope>
    <source>
        <strain evidence="6">cv. Tatra</strain>
        <tissue evidence="5">Young leaves</tissue>
    </source>
</reference>
<dbReference type="AlphaFoldDB" id="A0A2K3P3Y5"/>
<protein>
    <submittedName>
        <fullName evidence="5">Baculoviral IAP repeat-containing protein 7-A</fullName>
    </submittedName>
</protein>
<evidence type="ECO:0000256" key="2">
    <source>
        <dbReference type="ARBA" id="ARBA00022771"/>
    </source>
</evidence>
<keyword evidence="3" id="KW-0862">Zinc</keyword>
<name>A0A2K3P3Y5_TRIPR</name>
<feature type="region of interest" description="Disordered" evidence="4">
    <location>
        <begin position="90"/>
        <end position="115"/>
    </location>
</feature>
<reference evidence="5 6" key="2">
    <citation type="journal article" date="2017" name="Front. Plant Sci.">
        <title>Gene Classification and Mining of Molecular Markers Useful in Red Clover (Trifolium pratense) Breeding.</title>
        <authorList>
            <person name="Istvanek J."/>
            <person name="Dluhosova J."/>
            <person name="Dluhos P."/>
            <person name="Patkova L."/>
            <person name="Nedelnik J."/>
            <person name="Repkova J."/>
        </authorList>
    </citation>
    <scope>NUCLEOTIDE SEQUENCE [LARGE SCALE GENOMIC DNA]</scope>
    <source>
        <strain evidence="6">cv. Tatra</strain>
        <tissue evidence="5">Young leaves</tissue>
    </source>
</reference>
<dbReference type="CDD" id="cd16649">
    <property type="entry name" value="mRING-HC-C3HC5_CGRF1-like"/>
    <property type="match status" value="1"/>
</dbReference>
<keyword evidence="2" id="KW-0863">Zinc-finger</keyword>
<dbReference type="Proteomes" id="UP000236291">
    <property type="component" value="Unassembled WGS sequence"/>
</dbReference>
<evidence type="ECO:0000256" key="4">
    <source>
        <dbReference type="SAM" id="MobiDB-lite"/>
    </source>
</evidence>
<dbReference type="EMBL" id="ASHM01003526">
    <property type="protein sequence ID" value="PNY10006.1"/>
    <property type="molecule type" value="Genomic_DNA"/>
</dbReference>
<dbReference type="GO" id="GO:0004842">
    <property type="term" value="F:ubiquitin-protein transferase activity"/>
    <property type="evidence" value="ECO:0007669"/>
    <property type="project" value="TreeGrafter"/>
</dbReference>
<evidence type="ECO:0000313" key="5">
    <source>
        <dbReference type="EMBL" id="PNY10006.1"/>
    </source>
</evidence>
<organism evidence="5 6">
    <name type="scientific">Trifolium pratense</name>
    <name type="common">Red clover</name>
    <dbReference type="NCBI Taxonomy" id="57577"/>
    <lineage>
        <taxon>Eukaryota</taxon>
        <taxon>Viridiplantae</taxon>
        <taxon>Streptophyta</taxon>
        <taxon>Embryophyta</taxon>
        <taxon>Tracheophyta</taxon>
        <taxon>Spermatophyta</taxon>
        <taxon>Magnoliopsida</taxon>
        <taxon>eudicotyledons</taxon>
        <taxon>Gunneridae</taxon>
        <taxon>Pentapetalae</taxon>
        <taxon>rosids</taxon>
        <taxon>fabids</taxon>
        <taxon>Fabales</taxon>
        <taxon>Fabaceae</taxon>
        <taxon>Papilionoideae</taxon>
        <taxon>50 kb inversion clade</taxon>
        <taxon>NPAAA clade</taxon>
        <taxon>Hologalegina</taxon>
        <taxon>IRL clade</taxon>
        <taxon>Trifolieae</taxon>
        <taxon>Trifolium</taxon>
    </lineage>
</organism>
<dbReference type="STRING" id="57577.A0A2K3P3Y5"/>
<dbReference type="Pfam" id="PF13920">
    <property type="entry name" value="zf-C3HC4_3"/>
    <property type="match status" value="1"/>
</dbReference>
<dbReference type="GO" id="GO:0043067">
    <property type="term" value="P:regulation of programmed cell death"/>
    <property type="evidence" value="ECO:0007669"/>
    <property type="project" value="TreeGrafter"/>
</dbReference>
<comment type="caution">
    <text evidence="5">The sequence shown here is derived from an EMBL/GenBank/DDBJ whole genome shotgun (WGS) entry which is preliminary data.</text>
</comment>